<keyword evidence="3" id="KW-1185">Reference proteome</keyword>
<evidence type="ECO:0000313" key="2">
    <source>
        <dbReference type="EMBL" id="KAF1959862.1"/>
    </source>
</evidence>
<feature type="region of interest" description="Disordered" evidence="1">
    <location>
        <begin position="89"/>
        <end position="108"/>
    </location>
</feature>
<accession>A0A6A5U7N3</accession>
<proteinExistence type="predicted"/>
<evidence type="ECO:0000256" key="1">
    <source>
        <dbReference type="SAM" id="MobiDB-lite"/>
    </source>
</evidence>
<dbReference type="Proteomes" id="UP000800035">
    <property type="component" value="Unassembled WGS sequence"/>
</dbReference>
<name>A0A6A5U7N3_9PLEO</name>
<protein>
    <submittedName>
        <fullName evidence="2">Uncharacterized protein</fullName>
    </submittedName>
</protein>
<reference evidence="2" key="1">
    <citation type="journal article" date="2020" name="Stud. Mycol.">
        <title>101 Dothideomycetes genomes: a test case for predicting lifestyles and emergence of pathogens.</title>
        <authorList>
            <person name="Haridas S."/>
            <person name="Albert R."/>
            <person name="Binder M."/>
            <person name="Bloem J."/>
            <person name="Labutti K."/>
            <person name="Salamov A."/>
            <person name="Andreopoulos B."/>
            <person name="Baker S."/>
            <person name="Barry K."/>
            <person name="Bills G."/>
            <person name="Bluhm B."/>
            <person name="Cannon C."/>
            <person name="Castanera R."/>
            <person name="Culley D."/>
            <person name="Daum C."/>
            <person name="Ezra D."/>
            <person name="Gonzalez J."/>
            <person name="Henrissat B."/>
            <person name="Kuo A."/>
            <person name="Liang C."/>
            <person name="Lipzen A."/>
            <person name="Lutzoni F."/>
            <person name="Magnuson J."/>
            <person name="Mondo S."/>
            <person name="Nolan M."/>
            <person name="Ohm R."/>
            <person name="Pangilinan J."/>
            <person name="Park H.-J."/>
            <person name="Ramirez L."/>
            <person name="Alfaro M."/>
            <person name="Sun H."/>
            <person name="Tritt A."/>
            <person name="Yoshinaga Y."/>
            <person name="Zwiers L.-H."/>
            <person name="Turgeon B."/>
            <person name="Goodwin S."/>
            <person name="Spatafora J."/>
            <person name="Crous P."/>
            <person name="Grigoriev I."/>
        </authorList>
    </citation>
    <scope>NUCLEOTIDE SEQUENCE</scope>
    <source>
        <strain evidence="2">CBS 675.92</strain>
    </source>
</reference>
<gene>
    <name evidence="2" type="ORF">CC80DRAFT_311977</name>
</gene>
<evidence type="ECO:0000313" key="3">
    <source>
        <dbReference type="Proteomes" id="UP000800035"/>
    </source>
</evidence>
<sequence length="131" mass="14717">MPSFRNGYGWRDCVRNISALLLLSHPSAMMRCMKNGALKHHSSARRPHRPHRPRSSGCTGLLCCYHCTCASGRSEQLAVFVLAVNHAARRRTSDRSGRTMRSNGEKLGPLRKNVVSRSLLYERLARSDALK</sequence>
<organism evidence="2 3">
    <name type="scientific">Byssothecium circinans</name>
    <dbReference type="NCBI Taxonomy" id="147558"/>
    <lineage>
        <taxon>Eukaryota</taxon>
        <taxon>Fungi</taxon>
        <taxon>Dikarya</taxon>
        <taxon>Ascomycota</taxon>
        <taxon>Pezizomycotina</taxon>
        <taxon>Dothideomycetes</taxon>
        <taxon>Pleosporomycetidae</taxon>
        <taxon>Pleosporales</taxon>
        <taxon>Massarineae</taxon>
        <taxon>Massarinaceae</taxon>
        <taxon>Byssothecium</taxon>
    </lineage>
</organism>
<dbReference type="AlphaFoldDB" id="A0A6A5U7N3"/>
<dbReference type="EMBL" id="ML976984">
    <property type="protein sequence ID" value="KAF1959862.1"/>
    <property type="molecule type" value="Genomic_DNA"/>
</dbReference>